<accession>A0A645G0C5</accession>
<comment type="caution">
    <text evidence="1">The sequence shown here is derived from an EMBL/GenBank/DDBJ whole genome shotgun (WGS) entry which is preliminary data.</text>
</comment>
<evidence type="ECO:0000313" key="1">
    <source>
        <dbReference type="EMBL" id="MPN19392.1"/>
    </source>
</evidence>
<dbReference type="EMBL" id="VSSQ01066937">
    <property type="protein sequence ID" value="MPN19392.1"/>
    <property type="molecule type" value="Genomic_DNA"/>
</dbReference>
<dbReference type="AlphaFoldDB" id="A0A645G0C5"/>
<sequence length="40" mass="4464">MSGVLAKPFFLSADLVIIDSWIEKQAGCSFFLIDWGKSNE</sequence>
<gene>
    <name evidence="1" type="ORF">SDC9_166761</name>
</gene>
<name>A0A645G0C5_9ZZZZ</name>
<organism evidence="1">
    <name type="scientific">bioreactor metagenome</name>
    <dbReference type="NCBI Taxonomy" id="1076179"/>
    <lineage>
        <taxon>unclassified sequences</taxon>
        <taxon>metagenomes</taxon>
        <taxon>ecological metagenomes</taxon>
    </lineage>
</organism>
<reference evidence="1" key="1">
    <citation type="submission" date="2019-08" db="EMBL/GenBank/DDBJ databases">
        <authorList>
            <person name="Kucharzyk K."/>
            <person name="Murdoch R.W."/>
            <person name="Higgins S."/>
            <person name="Loffler F."/>
        </authorList>
    </citation>
    <scope>NUCLEOTIDE SEQUENCE</scope>
</reference>
<protein>
    <submittedName>
        <fullName evidence="1">Uncharacterized protein</fullName>
    </submittedName>
</protein>
<proteinExistence type="predicted"/>